<name>A0A212LD06_9HYPH</name>
<evidence type="ECO:0000313" key="1">
    <source>
        <dbReference type="EMBL" id="SCM75446.1"/>
    </source>
</evidence>
<sequence length="65" mass="6942">MTDQTSPIDAATIDPETNYRIVLARPATVAGIKLRPRGDITLRGDLLKILITETPDVVLSIAAVA</sequence>
<organism evidence="1">
    <name type="scientific">uncultured Pleomorphomonas sp</name>
    <dbReference type="NCBI Taxonomy" id="442121"/>
    <lineage>
        <taxon>Bacteria</taxon>
        <taxon>Pseudomonadati</taxon>
        <taxon>Pseudomonadota</taxon>
        <taxon>Alphaproteobacteria</taxon>
        <taxon>Hyphomicrobiales</taxon>
        <taxon>Pleomorphomonadaceae</taxon>
        <taxon>Pleomorphomonas</taxon>
        <taxon>environmental samples</taxon>
    </lineage>
</organism>
<reference evidence="1" key="1">
    <citation type="submission" date="2016-08" db="EMBL/GenBank/DDBJ databases">
        <authorList>
            <person name="Seilhamer J.J."/>
        </authorList>
    </citation>
    <scope>NUCLEOTIDE SEQUENCE</scope>
    <source>
        <strain evidence="1">86</strain>
    </source>
</reference>
<dbReference type="EMBL" id="FMJD01000006">
    <property type="protein sequence ID" value="SCM75446.1"/>
    <property type="molecule type" value="Genomic_DNA"/>
</dbReference>
<dbReference type="RefSeq" id="WP_288195829.1">
    <property type="nucleotide sequence ID" value="NZ_LT608334.1"/>
</dbReference>
<accession>A0A212LD06</accession>
<dbReference type="AlphaFoldDB" id="A0A212LD06"/>
<gene>
    <name evidence="1" type="ORF">KL86PLE_20114</name>
</gene>
<proteinExistence type="predicted"/>
<protein>
    <submittedName>
        <fullName evidence="1">Uncharacterized protein</fullName>
    </submittedName>
</protein>